<dbReference type="GO" id="GO:0008270">
    <property type="term" value="F:zinc ion binding"/>
    <property type="evidence" value="ECO:0007669"/>
    <property type="project" value="InterPro"/>
</dbReference>
<dbReference type="SMART" id="SM00066">
    <property type="entry name" value="GAL4"/>
    <property type="match status" value="1"/>
</dbReference>
<sequence length="896" mass="99984">MASNPVAFDQRPLKRPRNGQEGDPHGQVIDHIFIADGVSSKKQGVKKTPLSCCECRRLKLKCDRNFPCASCKKRGCAEICPDGVLVSGKGTRFILANTEQLHGKIHEMSERIRVLEDSLRSVHRKYEGHLLGCPGSNGYGARTQSAGVDEEEDEDIPAHPLLAAELLNIKSTMGLYSGGGTAQNGNSGRQDTPSGKRPSLHAMDVDHPSSDSQRASSEDTLTVPEGHLGAQRHLNGEHSKRGPSQSYLPPQVARISDSFPMSAPHLAYTIDHDHRRKDDYRNLPLRDYIRGQLPRREEAEYLWEQARRNALWQYNPHSSPTFFPTLVNHVYTSSATELCTRRLALLLMIIAVGCHVDLNGPPGASANGASDFEKQVQYAEHYHQLGRAALCEIPIMEDTNVDVILALVWETYYLLVFSDKKKAAGYAWGMMGLTVKLAQSIGLHRNNGKVKVIPEEEDKRRTLFWELLCLDTRLSLSLGRPPSLTLQHVDCPRPSYVPEDGVDPTYSLHTYHEWNHDFYIYCQSPVLDAITQPGSSMEVATVLDLDRRIRDFPIPDALRTRTGYESRGLMMQKGSISTAVEAVLLQLHRSFFLKAVSGFDEAFNRSHRYAPSVVAVFLSASRMIAAVQDLYKWEPRITSRIVGFWSNAFSSAVALALLVCRAPFTCLSPAALQELERARILFRRAKDECPRANQVLPTMESMIDKANDVFNRWSTGQPIPTMILRHTLEDRQRSYEQPRDPFAPAHSSLAQCIAEVHERAKILFPLRKPCQCSASVANCPPSHSWAPPPVLPNHRPVLPPEAPVLHSNGTYRHSHSNGEYDHRNGGGYSPGRHDPDSPSNHHNSSSMPSTWGQGLYGRNVLPNDSPALPFLLLSHPPCRPHPRWLSSIPLTSTSEQ</sequence>
<dbReference type="GO" id="GO:0003677">
    <property type="term" value="F:DNA binding"/>
    <property type="evidence" value="ECO:0007669"/>
    <property type="project" value="InterPro"/>
</dbReference>
<proteinExistence type="predicted"/>
<dbReference type="InterPro" id="IPR001138">
    <property type="entry name" value="Zn2Cys6_DnaBD"/>
</dbReference>
<feature type="compositionally biased region" description="Low complexity" evidence="4">
    <location>
        <begin position="837"/>
        <end position="849"/>
    </location>
</feature>
<feature type="domain" description="Zn(2)-C6 fungal-type" evidence="5">
    <location>
        <begin position="51"/>
        <end position="80"/>
    </location>
</feature>
<evidence type="ECO:0000256" key="4">
    <source>
        <dbReference type="SAM" id="MobiDB-lite"/>
    </source>
</evidence>
<dbReference type="STRING" id="71717.A0A4Y7T9A1"/>
<dbReference type="Gene3D" id="4.10.240.10">
    <property type="entry name" value="Zn(2)-C6 fungal-type DNA-binding domain"/>
    <property type="match status" value="1"/>
</dbReference>
<dbReference type="Pfam" id="PF04082">
    <property type="entry name" value="Fungal_trans"/>
    <property type="match status" value="1"/>
</dbReference>
<keyword evidence="2" id="KW-0479">Metal-binding</keyword>
<dbReference type="InterPro" id="IPR050613">
    <property type="entry name" value="Sec_Metabolite_Reg"/>
</dbReference>
<comment type="subcellular location">
    <subcellularLocation>
        <location evidence="1">Nucleus</location>
    </subcellularLocation>
</comment>
<dbReference type="InterPro" id="IPR017896">
    <property type="entry name" value="4Fe4S_Fe-S-bd"/>
</dbReference>
<reference evidence="7 8" key="1">
    <citation type="journal article" date="2019" name="Nat. Ecol. Evol.">
        <title>Megaphylogeny resolves global patterns of mushroom evolution.</title>
        <authorList>
            <person name="Varga T."/>
            <person name="Krizsan K."/>
            <person name="Foldi C."/>
            <person name="Dima B."/>
            <person name="Sanchez-Garcia M."/>
            <person name="Sanchez-Ramirez S."/>
            <person name="Szollosi G.J."/>
            <person name="Szarkandi J.G."/>
            <person name="Papp V."/>
            <person name="Albert L."/>
            <person name="Andreopoulos W."/>
            <person name="Angelini C."/>
            <person name="Antonin V."/>
            <person name="Barry K.W."/>
            <person name="Bougher N.L."/>
            <person name="Buchanan P."/>
            <person name="Buyck B."/>
            <person name="Bense V."/>
            <person name="Catcheside P."/>
            <person name="Chovatia M."/>
            <person name="Cooper J."/>
            <person name="Damon W."/>
            <person name="Desjardin D."/>
            <person name="Finy P."/>
            <person name="Geml J."/>
            <person name="Haridas S."/>
            <person name="Hughes K."/>
            <person name="Justo A."/>
            <person name="Karasinski D."/>
            <person name="Kautmanova I."/>
            <person name="Kiss B."/>
            <person name="Kocsube S."/>
            <person name="Kotiranta H."/>
            <person name="LaButti K.M."/>
            <person name="Lechner B.E."/>
            <person name="Liimatainen K."/>
            <person name="Lipzen A."/>
            <person name="Lukacs Z."/>
            <person name="Mihaltcheva S."/>
            <person name="Morgado L.N."/>
            <person name="Niskanen T."/>
            <person name="Noordeloos M.E."/>
            <person name="Ohm R.A."/>
            <person name="Ortiz-Santana B."/>
            <person name="Ovrebo C."/>
            <person name="Racz N."/>
            <person name="Riley R."/>
            <person name="Savchenko A."/>
            <person name="Shiryaev A."/>
            <person name="Soop K."/>
            <person name="Spirin V."/>
            <person name="Szebenyi C."/>
            <person name="Tomsovsky M."/>
            <person name="Tulloss R.E."/>
            <person name="Uehling J."/>
            <person name="Grigoriev I.V."/>
            <person name="Vagvolgyi C."/>
            <person name="Papp T."/>
            <person name="Martin F.M."/>
            <person name="Miettinen O."/>
            <person name="Hibbett D.S."/>
            <person name="Nagy L.G."/>
        </authorList>
    </citation>
    <scope>NUCLEOTIDE SEQUENCE [LARGE SCALE GENOMIC DNA]</scope>
    <source>
        <strain evidence="7 8">FP101781</strain>
    </source>
</reference>
<dbReference type="PROSITE" id="PS51379">
    <property type="entry name" value="4FE4S_FER_2"/>
    <property type="match status" value="1"/>
</dbReference>
<keyword evidence="3" id="KW-0539">Nucleus</keyword>
<evidence type="ECO:0000256" key="3">
    <source>
        <dbReference type="ARBA" id="ARBA00023242"/>
    </source>
</evidence>
<feature type="compositionally biased region" description="Polar residues" evidence="4">
    <location>
        <begin position="210"/>
        <end position="220"/>
    </location>
</feature>
<evidence type="ECO:0000256" key="1">
    <source>
        <dbReference type="ARBA" id="ARBA00004123"/>
    </source>
</evidence>
<dbReference type="CDD" id="cd00067">
    <property type="entry name" value="GAL4"/>
    <property type="match status" value="1"/>
</dbReference>
<evidence type="ECO:0000313" key="7">
    <source>
        <dbReference type="EMBL" id="TEB30581.1"/>
    </source>
</evidence>
<dbReference type="GO" id="GO:0006351">
    <property type="term" value="P:DNA-templated transcription"/>
    <property type="evidence" value="ECO:0007669"/>
    <property type="project" value="InterPro"/>
</dbReference>
<dbReference type="PROSITE" id="PS50048">
    <property type="entry name" value="ZN2_CY6_FUNGAL_2"/>
    <property type="match status" value="1"/>
</dbReference>
<comment type="caution">
    <text evidence="7">The sequence shown here is derived from an EMBL/GenBank/DDBJ whole genome shotgun (WGS) entry which is preliminary data.</text>
</comment>
<dbReference type="Proteomes" id="UP000298030">
    <property type="component" value="Unassembled WGS sequence"/>
</dbReference>
<dbReference type="CDD" id="cd12148">
    <property type="entry name" value="fungal_TF_MHR"/>
    <property type="match status" value="1"/>
</dbReference>
<evidence type="ECO:0000313" key="8">
    <source>
        <dbReference type="Proteomes" id="UP000298030"/>
    </source>
</evidence>
<dbReference type="OrthoDB" id="424974at2759"/>
<dbReference type="EMBL" id="QPFP01000022">
    <property type="protein sequence ID" value="TEB30581.1"/>
    <property type="molecule type" value="Genomic_DNA"/>
</dbReference>
<evidence type="ECO:0000259" key="6">
    <source>
        <dbReference type="PROSITE" id="PS51379"/>
    </source>
</evidence>
<gene>
    <name evidence="7" type="ORF">FA13DRAFT_521579</name>
</gene>
<dbReference type="InterPro" id="IPR036864">
    <property type="entry name" value="Zn2-C6_fun-type_DNA-bd_sf"/>
</dbReference>
<dbReference type="GO" id="GO:0005634">
    <property type="term" value="C:nucleus"/>
    <property type="evidence" value="ECO:0007669"/>
    <property type="project" value="UniProtKB-SubCell"/>
</dbReference>
<dbReference type="PROSITE" id="PS00463">
    <property type="entry name" value="ZN2_CY6_FUNGAL_1"/>
    <property type="match status" value="1"/>
</dbReference>
<dbReference type="PANTHER" id="PTHR31001">
    <property type="entry name" value="UNCHARACTERIZED TRANSCRIPTIONAL REGULATORY PROTEIN"/>
    <property type="match status" value="1"/>
</dbReference>
<feature type="region of interest" description="Disordered" evidence="4">
    <location>
        <begin position="1"/>
        <end position="26"/>
    </location>
</feature>
<dbReference type="AlphaFoldDB" id="A0A4Y7T9A1"/>
<protein>
    <recommendedName>
        <fullName evidence="9">Zn(2)-C6 fungal-type domain-containing protein</fullName>
    </recommendedName>
</protein>
<dbReference type="PANTHER" id="PTHR31001:SF56">
    <property type="entry name" value="ZN(2)-C6 FUNGAL-TYPE DOMAIN-CONTAINING PROTEIN"/>
    <property type="match status" value="1"/>
</dbReference>
<dbReference type="InterPro" id="IPR007219">
    <property type="entry name" value="XnlR_reg_dom"/>
</dbReference>
<evidence type="ECO:0000259" key="5">
    <source>
        <dbReference type="PROSITE" id="PS50048"/>
    </source>
</evidence>
<feature type="region of interest" description="Disordered" evidence="4">
    <location>
        <begin position="794"/>
        <end position="851"/>
    </location>
</feature>
<name>A0A4Y7T9A1_COPMI</name>
<evidence type="ECO:0000256" key="2">
    <source>
        <dbReference type="ARBA" id="ARBA00022723"/>
    </source>
</evidence>
<feature type="domain" description="4Fe-4S ferredoxin-type" evidence="6">
    <location>
        <begin position="58"/>
        <end position="90"/>
    </location>
</feature>
<dbReference type="SMART" id="SM00906">
    <property type="entry name" value="Fungal_trans"/>
    <property type="match status" value="1"/>
</dbReference>
<accession>A0A4Y7T9A1</accession>
<evidence type="ECO:0008006" key="9">
    <source>
        <dbReference type="Google" id="ProtNLM"/>
    </source>
</evidence>
<feature type="compositionally biased region" description="Polar residues" evidence="4">
    <location>
        <begin position="183"/>
        <end position="193"/>
    </location>
</feature>
<feature type="region of interest" description="Disordered" evidence="4">
    <location>
        <begin position="178"/>
        <end position="220"/>
    </location>
</feature>
<dbReference type="GO" id="GO:0000981">
    <property type="term" value="F:DNA-binding transcription factor activity, RNA polymerase II-specific"/>
    <property type="evidence" value="ECO:0007669"/>
    <property type="project" value="InterPro"/>
</dbReference>
<keyword evidence="8" id="KW-1185">Reference proteome</keyword>
<organism evidence="7 8">
    <name type="scientific">Coprinellus micaceus</name>
    <name type="common">Glistening ink-cap mushroom</name>
    <name type="synonym">Coprinus micaceus</name>
    <dbReference type="NCBI Taxonomy" id="71717"/>
    <lineage>
        <taxon>Eukaryota</taxon>
        <taxon>Fungi</taxon>
        <taxon>Dikarya</taxon>
        <taxon>Basidiomycota</taxon>
        <taxon>Agaricomycotina</taxon>
        <taxon>Agaricomycetes</taxon>
        <taxon>Agaricomycetidae</taxon>
        <taxon>Agaricales</taxon>
        <taxon>Agaricineae</taxon>
        <taxon>Psathyrellaceae</taxon>
        <taxon>Coprinellus</taxon>
    </lineage>
</organism>